<gene>
    <name evidence="3" type="ORF">B7P43_G17414</name>
</gene>
<dbReference type="EMBL" id="NEVH01009126">
    <property type="protein sequence ID" value="PNF33533.1"/>
    <property type="molecule type" value="Genomic_DNA"/>
</dbReference>
<feature type="chain" id="PRO_5014354900" description="Secreted protein" evidence="2">
    <location>
        <begin position="21"/>
        <end position="100"/>
    </location>
</feature>
<keyword evidence="2" id="KW-0732">Signal</keyword>
<reference evidence="3 4" key="1">
    <citation type="submission" date="2017-12" db="EMBL/GenBank/DDBJ databases">
        <title>Hemimetabolous genomes reveal molecular basis of termite eusociality.</title>
        <authorList>
            <person name="Harrison M.C."/>
            <person name="Jongepier E."/>
            <person name="Robertson H.M."/>
            <person name="Arning N."/>
            <person name="Bitard-Feildel T."/>
            <person name="Chao H."/>
            <person name="Childers C.P."/>
            <person name="Dinh H."/>
            <person name="Doddapaneni H."/>
            <person name="Dugan S."/>
            <person name="Gowin J."/>
            <person name="Greiner C."/>
            <person name="Han Y."/>
            <person name="Hu H."/>
            <person name="Hughes D.S.T."/>
            <person name="Huylmans A.-K."/>
            <person name="Kemena C."/>
            <person name="Kremer L.P.M."/>
            <person name="Lee S.L."/>
            <person name="Lopez-Ezquerra A."/>
            <person name="Mallet L."/>
            <person name="Monroy-Kuhn J.M."/>
            <person name="Moser A."/>
            <person name="Murali S.C."/>
            <person name="Muzny D.M."/>
            <person name="Otani S."/>
            <person name="Piulachs M.-D."/>
            <person name="Poelchau M."/>
            <person name="Qu J."/>
            <person name="Schaub F."/>
            <person name="Wada-Katsumata A."/>
            <person name="Worley K.C."/>
            <person name="Xie Q."/>
            <person name="Ylla G."/>
            <person name="Poulsen M."/>
            <person name="Gibbs R.A."/>
            <person name="Schal C."/>
            <person name="Richards S."/>
            <person name="Belles X."/>
            <person name="Korb J."/>
            <person name="Bornberg-Bauer E."/>
        </authorList>
    </citation>
    <scope>NUCLEOTIDE SEQUENCE [LARGE SCALE GENOMIC DNA]</scope>
    <source>
        <tissue evidence="3">Whole body</tissue>
    </source>
</reference>
<dbReference type="Proteomes" id="UP000235965">
    <property type="component" value="Unassembled WGS sequence"/>
</dbReference>
<evidence type="ECO:0000313" key="4">
    <source>
        <dbReference type="Proteomes" id="UP000235965"/>
    </source>
</evidence>
<evidence type="ECO:0008006" key="5">
    <source>
        <dbReference type="Google" id="ProtNLM"/>
    </source>
</evidence>
<sequence>MRMFVLLLAVLSVAVAACVALPYVERDEETELSQAILERVQRSPLPEERKSSSSGDGTRARSQTGASRATNVRGNATQAGGGPQSETRERQGGVAWDIKW</sequence>
<keyword evidence="4" id="KW-1185">Reference proteome</keyword>
<dbReference type="PROSITE" id="PS51257">
    <property type="entry name" value="PROKAR_LIPOPROTEIN"/>
    <property type="match status" value="1"/>
</dbReference>
<evidence type="ECO:0000256" key="1">
    <source>
        <dbReference type="SAM" id="MobiDB-lite"/>
    </source>
</evidence>
<name>A0A2J7QY75_9NEOP</name>
<dbReference type="AlphaFoldDB" id="A0A2J7QY75"/>
<comment type="caution">
    <text evidence="3">The sequence shown here is derived from an EMBL/GenBank/DDBJ whole genome shotgun (WGS) entry which is preliminary data.</text>
</comment>
<organism evidence="3 4">
    <name type="scientific">Cryptotermes secundus</name>
    <dbReference type="NCBI Taxonomy" id="105785"/>
    <lineage>
        <taxon>Eukaryota</taxon>
        <taxon>Metazoa</taxon>
        <taxon>Ecdysozoa</taxon>
        <taxon>Arthropoda</taxon>
        <taxon>Hexapoda</taxon>
        <taxon>Insecta</taxon>
        <taxon>Pterygota</taxon>
        <taxon>Neoptera</taxon>
        <taxon>Polyneoptera</taxon>
        <taxon>Dictyoptera</taxon>
        <taxon>Blattodea</taxon>
        <taxon>Blattoidea</taxon>
        <taxon>Termitoidae</taxon>
        <taxon>Kalotermitidae</taxon>
        <taxon>Cryptotermitinae</taxon>
        <taxon>Cryptotermes</taxon>
    </lineage>
</organism>
<feature type="compositionally biased region" description="Basic and acidic residues" evidence="1">
    <location>
        <begin position="39"/>
        <end position="51"/>
    </location>
</feature>
<accession>A0A2J7QY75</accession>
<evidence type="ECO:0000313" key="3">
    <source>
        <dbReference type="EMBL" id="PNF33533.1"/>
    </source>
</evidence>
<feature type="signal peptide" evidence="2">
    <location>
        <begin position="1"/>
        <end position="20"/>
    </location>
</feature>
<feature type="compositionally biased region" description="Polar residues" evidence="1">
    <location>
        <begin position="52"/>
        <end position="78"/>
    </location>
</feature>
<proteinExistence type="predicted"/>
<dbReference type="InParanoid" id="A0A2J7QY75"/>
<feature type="region of interest" description="Disordered" evidence="1">
    <location>
        <begin position="37"/>
        <end position="100"/>
    </location>
</feature>
<protein>
    <recommendedName>
        <fullName evidence="5">Secreted protein</fullName>
    </recommendedName>
</protein>
<evidence type="ECO:0000256" key="2">
    <source>
        <dbReference type="SAM" id="SignalP"/>
    </source>
</evidence>